<evidence type="ECO:0000313" key="11">
    <source>
        <dbReference type="Proteomes" id="UP001470230"/>
    </source>
</evidence>
<feature type="region of interest" description="Disordered" evidence="8">
    <location>
        <begin position="1433"/>
        <end position="1475"/>
    </location>
</feature>
<dbReference type="InterPro" id="IPR011050">
    <property type="entry name" value="Pectin_lyase_fold/virulence"/>
</dbReference>
<dbReference type="Gene3D" id="2.160.20.10">
    <property type="entry name" value="Single-stranded right-handed beta-helix, Pectin lyase-like"/>
    <property type="match status" value="2"/>
</dbReference>
<evidence type="ECO:0000256" key="5">
    <source>
        <dbReference type="ARBA" id="ARBA00022729"/>
    </source>
</evidence>
<name>A0ABR2KZ09_9EUKA</name>
<comment type="caution">
    <text evidence="10">The sequence shown here is derived from an EMBL/GenBank/DDBJ whole genome shotgun (WGS) entry which is preliminary data.</text>
</comment>
<feature type="compositionally biased region" description="Pro residues" evidence="8">
    <location>
        <begin position="1436"/>
        <end position="1450"/>
    </location>
</feature>
<dbReference type="NCBIfam" id="TIGR01376">
    <property type="entry name" value="POMP_repeat"/>
    <property type="match status" value="1"/>
</dbReference>
<feature type="compositionally biased region" description="Polar residues" evidence="8">
    <location>
        <begin position="1452"/>
        <end position="1465"/>
    </location>
</feature>
<evidence type="ECO:0000256" key="7">
    <source>
        <dbReference type="ARBA" id="ARBA00023237"/>
    </source>
</evidence>
<evidence type="ECO:0000313" key="10">
    <source>
        <dbReference type="EMBL" id="KAK8895936.1"/>
    </source>
</evidence>
<dbReference type="EMBL" id="JAPFFF010000002">
    <property type="protein sequence ID" value="KAK8895936.1"/>
    <property type="molecule type" value="Genomic_DNA"/>
</dbReference>
<organism evidence="10 11">
    <name type="scientific">Tritrichomonas musculus</name>
    <dbReference type="NCBI Taxonomy" id="1915356"/>
    <lineage>
        <taxon>Eukaryota</taxon>
        <taxon>Metamonada</taxon>
        <taxon>Parabasalia</taxon>
        <taxon>Tritrichomonadida</taxon>
        <taxon>Tritrichomonadidae</taxon>
        <taxon>Tritrichomonas</taxon>
    </lineage>
</organism>
<proteinExistence type="predicted"/>
<keyword evidence="7" id="KW-0998">Cell outer membrane</keyword>
<feature type="transmembrane region" description="Helical" evidence="9">
    <location>
        <begin position="1483"/>
        <end position="1506"/>
    </location>
</feature>
<dbReference type="PANTHER" id="PTHR11319">
    <property type="entry name" value="G PROTEIN-COUPLED RECEPTOR-RELATED"/>
    <property type="match status" value="1"/>
</dbReference>
<sequence>MSCNFTGCRSTVEGGAISSGMIMEEGQPAVGANDLSLSLCFFTECESGSGGAIYIKDGTPEGDEETQIMSCHFISCYASSGEGHAISTRSYSFSMSSNTFMKHYRGENNPDHCILYINMNEADAPLSINYNTFEDNTGVSALTIKAKCLVSISMLMFNNYKFSTFGQTSCLNLGAWEVEGLLTLDQCKFTNITNSICISSIGANGNANFNKCEFENIAMKLPGDMVVQCGTCIQSLSGANTNLVIEGCRFTNVEAENAMGGAIYAFAESTDIKGCIFRNCKVTGEEGVITQGGAIWLDAESVQKEELIANCIFENCSSTHSGGAVFLHCYDKENSRRSISESDRGNLSVRFMSCNFTGCQSTVEGGAISSGMIMEEGQPAVGANDLSLSLCFFTECESGSGGAIYIKDGTPEGDEETQIMSCHFISCYASSGEGHAISTRSYSFSMSSNTFMKHYRGENNPDHCILYINMNEADAPLSINYNTFEDNTGVSALTIKAKCLVSISMLMFNNYKFSTFSSSAACLNLRTWEIDGTATLDQCKFINIINGRCIMMTKDSANVKISNSEFTDNSAKAARQMRIPVFGSSIYIGSDEGIINKHHVLVEGCTFTNNFVEGQGGAIYAESQGIDIRLSKFINCYTISPSEGMNEDMGGAICLNGVYAIDREFIESNVFVNCTTGYSGGALFIYCRDLEESKLLDEDPDKYAITIHNCSFTKCKSNVEGGAISSGVTNEDGEGWGDNDLSLSMCNFTECESGKGGAIYFQDGDKAGDEVTYMSSCRFVNCFAKEGEGYAISCRSYKLSMSNIYFGKHKRNANNATHSIAYISMNEEEVVPSLYHLEFEDNSGVSGLTLSAANTLTLNQFSFKNYEDNTPCINLNYWKIGGSNTVTFNGFTFENIKNARCIYMSEDKKFLTNVVNCNFKDVSVDVFRTTYAKNPDGSCILCTESGNLKVEGCNFTNAYAAACGGAIYAEAQAIDINHCRFVNCATSSDDDQSQGGAIYLDASNAADQEILQGNYFENCTSSYSGGGLYVYCKDVKSRADDYGRYAIRMNLCTFLSCKSSKEGGAISSGIQYEGATGAEGDNDFSIYNSNFTKCESRAGGALFFQDGTKEGDEETQISNCYFNDCLATGGEGYAISCRSYKLSLSVSTFTNHNRGSDGANHCVVYINMNEAEVTPSFYGCRFENNLRSSLQFSCASAATIESITFSNSPLVVNDKWSTTQLLFKYCFFENNHRQVDGSISILSDSESSRKLLSNNVLAFNGCQFNNNSCKNGAGIYAHNIQQLYVDSCWFGNCVASEYGGGIFTDVETEIKDSNFSATSASKGAAIYATLNNNVKISNITIDIAKKPGVSAIFVTGGDSSKGLSLTGTGCFISSNRDTNDNTPDFIDSDSPGSIILGGDMCFSESINNSIKLPEGSTYNESWFKCNLCPAPEKPTGGPPIQPPTLPPTRPPSQSVNISASFTNSGEIGPDGSKTKSKGLSGGAIAGIVIGVLVFIALIVLLVLFILRRRNLNPKPVDVTSQEIASDNFQTGHDNPIWSEELGSNERPIYNPSLDNPSFETPVNEDPFIKDFEEGF</sequence>
<dbReference type="Proteomes" id="UP001470230">
    <property type="component" value="Unassembled WGS sequence"/>
</dbReference>
<dbReference type="InterPro" id="IPR003368">
    <property type="entry name" value="POMP_repeat"/>
</dbReference>
<evidence type="ECO:0000256" key="8">
    <source>
        <dbReference type="SAM" id="MobiDB-lite"/>
    </source>
</evidence>
<dbReference type="InterPro" id="IPR006626">
    <property type="entry name" value="PbH1"/>
</dbReference>
<comment type="subcellular location">
    <subcellularLocation>
        <location evidence="1">Cell envelope</location>
    </subcellularLocation>
    <subcellularLocation>
        <location evidence="2">Cell outer membrane</location>
    </subcellularLocation>
    <subcellularLocation>
        <location evidence="3">Secreted</location>
    </subcellularLocation>
</comment>
<keyword evidence="11" id="KW-1185">Reference proteome</keyword>
<keyword evidence="9" id="KW-0812">Transmembrane</keyword>
<evidence type="ECO:0000256" key="6">
    <source>
        <dbReference type="ARBA" id="ARBA00023136"/>
    </source>
</evidence>
<dbReference type="SMART" id="SM00710">
    <property type="entry name" value="PbH1"/>
    <property type="match status" value="14"/>
</dbReference>
<keyword evidence="6 9" id="KW-0472">Membrane</keyword>
<keyword evidence="5" id="KW-0732">Signal</keyword>
<feature type="region of interest" description="Disordered" evidence="8">
    <location>
        <begin position="1543"/>
        <end position="1565"/>
    </location>
</feature>
<dbReference type="SUPFAM" id="SSF51126">
    <property type="entry name" value="Pectin lyase-like"/>
    <property type="match status" value="6"/>
</dbReference>
<evidence type="ECO:0000256" key="3">
    <source>
        <dbReference type="ARBA" id="ARBA00004613"/>
    </source>
</evidence>
<dbReference type="InterPro" id="IPR012334">
    <property type="entry name" value="Pectin_lyas_fold"/>
</dbReference>
<evidence type="ECO:0000256" key="4">
    <source>
        <dbReference type="ARBA" id="ARBA00022525"/>
    </source>
</evidence>
<protein>
    <recommendedName>
        <fullName evidence="12">Polymorphic outer membrane protein</fullName>
    </recommendedName>
</protein>
<gene>
    <name evidence="10" type="ORF">M9Y10_013822</name>
</gene>
<accession>A0ABR2KZ09</accession>
<keyword evidence="9" id="KW-1133">Transmembrane helix</keyword>
<dbReference type="PANTHER" id="PTHR11319:SF35">
    <property type="entry name" value="OUTER MEMBRANE PROTEIN PMPC-RELATED"/>
    <property type="match status" value="1"/>
</dbReference>
<evidence type="ECO:0000256" key="9">
    <source>
        <dbReference type="SAM" id="Phobius"/>
    </source>
</evidence>
<evidence type="ECO:0008006" key="12">
    <source>
        <dbReference type="Google" id="ProtNLM"/>
    </source>
</evidence>
<keyword evidence="4" id="KW-0964">Secreted</keyword>
<evidence type="ECO:0000256" key="2">
    <source>
        <dbReference type="ARBA" id="ARBA00004442"/>
    </source>
</evidence>
<reference evidence="10 11" key="1">
    <citation type="submission" date="2024-04" db="EMBL/GenBank/DDBJ databases">
        <title>Tritrichomonas musculus Genome.</title>
        <authorList>
            <person name="Alves-Ferreira E."/>
            <person name="Grigg M."/>
            <person name="Lorenzi H."/>
            <person name="Galac M."/>
        </authorList>
    </citation>
    <scope>NUCLEOTIDE SEQUENCE [LARGE SCALE GENOMIC DNA]</scope>
    <source>
        <strain evidence="10 11">EAF2021</strain>
    </source>
</reference>
<evidence type="ECO:0000256" key="1">
    <source>
        <dbReference type="ARBA" id="ARBA00004196"/>
    </source>
</evidence>